<evidence type="ECO:0000313" key="2">
    <source>
        <dbReference type="Proteomes" id="UP000005384"/>
    </source>
</evidence>
<proteinExistence type="predicted"/>
<evidence type="ECO:0000313" key="1">
    <source>
        <dbReference type="EMBL" id="EHI56856.1"/>
    </source>
</evidence>
<dbReference type="OrthoDB" id="9814510at2"/>
<sequence>MSNYRRLISYIYAYEGGIKGKNIGFAKIEARNGQCKIQVSVKKVYVGNNDMGVYLLAGSDQILLGKIFIRNGAGEFRAVVSAGNVENSGWSMDQCYGLSIHSVEDSWQAYTTIWDDAVTQAAELQPGETVELDTVEHAAQLELDEVTSENVEVEHMAQIPDASISEETVNQMVMEHKSSIVEEIEAEIQAQSEADEQQAQEIQEAQEMKRAQEVQQMQRAQAMQRAQTMRQPEPNVEEMPAAEIPQPIMADQILRPNMEPSQTQAPVNQTPVNQTPVNQAPVNQTPVNQAPVNQTPVNQTPINQAPVNQAPVNQTPVNQTPVNQAPVNQTPVNPAPAGMENWEFFNRLEREERESGQPDRLWQHFRKTYPKIQAFDYANGCEILMVKPQDIGLLPRETWTYGNNSFLLHGYYSYRYLILVKLNNPEGNPRYLLGVPGHYYSNEKYMASMFGFPNFVLSKLQPAGDARFGYWYTDINMGNQ</sequence>
<comment type="caution">
    <text evidence="1">The sequence shown here is derived from an EMBL/GenBank/DDBJ whole genome shotgun (WGS) entry which is preliminary data.</text>
</comment>
<reference evidence="1 2" key="1">
    <citation type="submission" date="2011-08" db="EMBL/GenBank/DDBJ databases">
        <title>The Genome Sequence of Clostridium hathewayi WAL-18680.</title>
        <authorList>
            <consortium name="The Broad Institute Genome Sequencing Platform"/>
            <person name="Earl A."/>
            <person name="Ward D."/>
            <person name="Feldgarden M."/>
            <person name="Gevers D."/>
            <person name="Finegold S.M."/>
            <person name="Summanen P.H."/>
            <person name="Molitoris D.R."/>
            <person name="Song M."/>
            <person name="Daigneault M."/>
            <person name="Allen-Vercoe E."/>
            <person name="Young S.K."/>
            <person name="Zeng Q."/>
            <person name="Gargeya S."/>
            <person name="Fitzgerald M."/>
            <person name="Haas B."/>
            <person name="Abouelleil A."/>
            <person name="Alvarado L."/>
            <person name="Arachchi H.M."/>
            <person name="Berlin A."/>
            <person name="Brown A."/>
            <person name="Chapman S.B."/>
            <person name="Chen Z."/>
            <person name="Dunbar C."/>
            <person name="Freedman E."/>
            <person name="Gearin G."/>
            <person name="Gellesch M."/>
            <person name="Goldberg J."/>
            <person name="Griggs A."/>
            <person name="Gujja S."/>
            <person name="Heiman D."/>
            <person name="Howarth C."/>
            <person name="Larson L."/>
            <person name="Lui A."/>
            <person name="MacDonald P.J.P."/>
            <person name="Montmayeur A."/>
            <person name="Murphy C."/>
            <person name="Neiman D."/>
            <person name="Pearson M."/>
            <person name="Priest M."/>
            <person name="Roberts A."/>
            <person name="Saif S."/>
            <person name="Shea T."/>
            <person name="Shenoy N."/>
            <person name="Sisk P."/>
            <person name="Stolte C."/>
            <person name="Sykes S."/>
            <person name="Wortman J."/>
            <person name="Nusbaum C."/>
            <person name="Birren B."/>
        </authorList>
    </citation>
    <scope>NUCLEOTIDE SEQUENCE [LARGE SCALE GENOMIC DNA]</scope>
    <source>
        <strain evidence="1 2">WAL-18680</strain>
    </source>
</reference>
<dbReference type="EMBL" id="ADLN01000128">
    <property type="protein sequence ID" value="EHI56856.1"/>
    <property type="molecule type" value="Genomic_DNA"/>
</dbReference>
<accession>G5INI2</accession>
<dbReference type="HOGENOM" id="CLU_477946_0_0_9"/>
<protein>
    <submittedName>
        <fullName evidence="1">Uncharacterized protein</fullName>
    </submittedName>
</protein>
<dbReference type="AlphaFoldDB" id="G5INI2"/>
<dbReference type="PATRIC" id="fig|742737.3.peg.5053"/>
<keyword evidence="2" id="KW-1185">Reference proteome</keyword>
<dbReference type="Proteomes" id="UP000005384">
    <property type="component" value="Unassembled WGS sequence"/>
</dbReference>
<gene>
    <name evidence="1" type="ORF">HMPREF9473_05060</name>
</gene>
<organism evidence="1 2">
    <name type="scientific">Hungatella hathewayi WAL-18680</name>
    <dbReference type="NCBI Taxonomy" id="742737"/>
    <lineage>
        <taxon>Bacteria</taxon>
        <taxon>Bacillati</taxon>
        <taxon>Bacillota</taxon>
        <taxon>Clostridia</taxon>
        <taxon>Lachnospirales</taxon>
        <taxon>Lachnospiraceae</taxon>
        <taxon>Hungatella</taxon>
    </lineage>
</organism>
<name>G5INI2_9FIRM</name>